<evidence type="ECO:0000256" key="1">
    <source>
        <dbReference type="SAM" id="MobiDB-lite"/>
    </source>
</evidence>
<dbReference type="GO" id="GO:0006635">
    <property type="term" value="P:fatty acid beta-oxidation"/>
    <property type="evidence" value="ECO:0007669"/>
    <property type="project" value="TreeGrafter"/>
</dbReference>
<dbReference type="Gene3D" id="3.90.226.10">
    <property type="entry name" value="2-enoyl-CoA Hydratase, Chain A, domain 1"/>
    <property type="match status" value="2"/>
</dbReference>
<dbReference type="Proteomes" id="UP000649617">
    <property type="component" value="Unassembled WGS sequence"/>
</dbReference>
<organism evidence="2 3">
    <name type="scientific">Symbiodinium pilosum</name>
    <name type="common">Dinoflagellate</name>
    <dbReference type="NCBI Taxonomy" id="2952"/>
    <lineage>
        <taxon>Eukaryota</taxon>
        <taxon>Sar</taxon>
        <taxon>Alveolata</taxon>
        <taxon>Dinophyceae</taxon>
        <taxon>Suessiales</taxon>
        <taxon>Symbiodiniaceae</taxon>
        <taxon>Symbiodinium</taxon>
    </lineage>
</organism>
<dbReference type="InterPro" id="IPR029045">
    <property type="entry name" value="ClpP/crotonase-like_dom_sf"/>
</dbReference>
<gene>
    <name evidence="2" type="primary">DGA1</name>
    <name evidence="2" type="ORF">SPIL2461_LOCUS1937</name>
</gene>
<dbReference type="PANTHER" id="PTHR11941:SF54">
    <property type="entry name" value="ENOYL-COA HYDRATASE, MITOCHONDRIAL"/>
    <property type="match status" value="1"/>
</dbReference>
<proteinExistence type="predicted"/>
<dbReference type="SUPFAM" id="SSF52096">
    <property type="entry name" value="ClpP/crotonase"/>
    <property type="match status" value="2"/>
</dbReference>
<evidence type="ECO:0000313" key="2">
    <source>
        <dbReference type="EMBL" id="CAE7204755.1"/>
    </source>
</evidence>
<dbReference type="PANTHER" id="PTHR11941">
    <property type="entry name" value="ENOYL-COA HYDRATASE-RELATED"/>
    <property type="match status" value="1"/>
</dbReference>
<accession>A0A812JEZ5</accession>
<protein>
    <submittedName>
        <fullName evidence="2">DGA1 protein</fullName>
    </submittedName>
</protein>
<evidence type="ECO:0000313" key="3">
    <source>
        <dbReference type="Proteomes" id="UP000649617"/>
    </source>
</evidence>
<name>A0A812JEZ5_SYMPI</name>
<feature type="region of interest" description="Disordered" evidence="1">
    <location>
        <begin position="192"/>
        <end position="212"/>
    </location>
</feature>
<feature type="non-terminal residue" evidence="2">
    <location>
        <position position="1"/>
    </location>
</feature>
<dbReference type="OrthoDB" id="10556494at2759"/>
<keyword evidence="3" id="KW-1185">Reference proteome</keyword>
<sequence length="560" mass="59456">ASGPHFCPGGHVQANFREGETPFTLAPFTGFVAELRLREACDVMVAALHGLVQGGGLALAQVADFRFADVETTFAIANLSRGAVPCILLSRTLVLVLPFSAAMAFYLEDAIWDAQGILALGLVQALCASPSSTRAAALATPSQERSNFFALRSFHALRVPDAHRFAEEARGLQLSLSCGEAFRNIPLPAPPAPQRPPFAASRHKDSQQSPLAVARADGCRENFAKPAGEKLEGRVGFFKSSCAVTWDKIDFQAERLKAAINSARSVTWALRSPLSSASSACPALKLPLLPERPLETEKSKAPLPGSRRRTQLLSREAFAALRRQGQGRQSPGDPPFADSVFCAPSNAAAVEDVSVRSFAAPSSAQGLLCLCLQGSGPHFCPGGNPSARSRGESPFHSAPFAMFLAILRLQELDVISAALQGIVLGGGLAMALLVDFRVVDSSGDGALYASVLPLHLTLSAAMDLYLTDDTQTAFWAAMTLNAAVAPAGEIRGQAMEQLVHAQHRSRTLPGPEIVVRFTEEAVALRLSLLSETILAPMTALPNLEANVEMEMPVEPPLSEP</sequence>
<dbReference type="InterPro" id="IPR001753">
    <property type="entry name" value="Enoyl-CoA_hydra/iso"/>
</dbReference>
<reference evidence="2" key="1">
    <citation type="submission" date="2021-02" db="EMBL/GenBank/DDBJ databases">
        <authorList>
            <person name="Dougan E. K."/>
            <person name="Rhodes N."/>
            <person name="Thang M."/>
            <person name="Chan C."/>
        </authorList>
    </citation>
    <scope>NUCLEOTIDE SEQUENCE</scope>
</reference>
<dbReference type="AlphaFoldDB" id="A0A812JEZ5"/>
<dbReference type="Pfam" id="PF00378">
    <property type="entry name" value="ECH_1"/>
    <property type="match status" value="1"/>
</dbReference>
<dbReference type="GO" id="GO:0003824">
    <property type="term" value="F:catalytic activity"/>
    <property type="evidence" value="ECO:0007669"/>
    <property type="project" value="UniProtKB-ARBA"/>
</dbReference>
<comment type="caution">
    <text evidence="2">The sequence shown here is derived from an EMBL/GenBank/DDBJ whole genome shotgun (WGS) entry which is preliminary data.</text>
</comment>
<dbReference type="EMBL" id="CAJNIZ010002027">
    <property type="protein sequence ID" value="CAE7204755.1"/>
    <property type="molecule type" value="Genomic_DNA"/>
</dbReference>